<dbReference type="GO" id="GO:0051539">
    <property type="term" value="F:4 iron, 4 sulfur cluster binding"/>
    <property type="evidence" value="ECO:0007669"/>
    <property type="project" value="UniProtKB-KW"/>
</dbReference>
<keyword evidence="7" id="KW-0411">Iron-sulfur</keyword>
<proteinExistence type="inferred from homology"/>
<dbReference type="InterPro" id="IPR013984">
    <property type="entry name" value="Ald_Fedxn_OxRdtase_dom2"/>
</dbReference>
<sequence length="653" mass="73944">MKFTVLKLNLSENKVESEELEKEGIYGIIDYGIELHESLKTYELKPYDPENVVVMGMGPFAGSTLPGAHRLMFFFRSPLYGTLFPSAMGGAAYAFKNVGIDFVTFEGKAEKPVVVLLYNDGKNVKVKLHEIDAEKVIEIWRGYKDEEGVYALTQYLIDIVGEKVQGIEYRIAVVGPAALNTNYGAIFSQALRNGKRLVGSEDWAARGGSGSVLLRAHNVVGIIFGGKPKKKAFPEEDISNFKTAKTIVEGVHKKSYNEIISEKTTKYRFNPKLNTGGTFGGNYPAEGDFVPILNWQMPYIPKEERIRIHESIIKHYWEPFNKEAIETKNWTTCGEPCPVVCKKHRRGHHVEYEPYEANGPLSGSISLKASDISVHAVDAMGFDAIEFGGTAAWVLELVHRDLLKPEEVGVSGKPEFTKEALLERPVKASEVNAKLVAELAHRVAFAENEIARIIGFGKRKASKILDEKFKDRLKYGESFRDYGVFVPLGEDGEMTPTMYWAIGNYIPLPIQGRYWTFYQFGVFLEPEELASRIIASALWEFWYDNVGWCRFHRGWMKPVLKALFMDAYGENVDMEEHAKKQIKRLIKFAKKSGYIPVFWDSMRVIDLVAAGSEEFGNEKWTEKFKIDKVGTAKEYLEKVLNAYSEMLGVDWRL</sequence>
<evidence type="ECO:0000256" key="2">
    <source>
        <dbReference type="ARBA" id="ARBA00011032"/>
    </source>
</evidence>
<evidence type="ECO:0000256" key="9">
    <source>
        <dbReference type="ARBA" id="ARBA00049934"/>
    </source>
</evidence>
<keyword evidence="12" id="KW-1185">Reference proteome</keyword>
<accession>A0A172WGH6</accession>
<organism evidence="11 12">
    <name type="scientific">Thermococcus piezophilus</name>
    <dbReference type="NCBI Taxonomy" id="1712654"/>
    <lineage>
        <taxon>Archaea</taxon>
        <taxon>Methanobacteriati</taxon>
        <taxon>Methanobacteriota</taxon>
        <taxon>Thermococci</taxon>
        <taxon>Thermococcales</taxon>
        <taxon>Thermococcaceae</taxon>
        <taxon>Thermococcus</taxon>
    </lineage>
</organism>
<dbReference type="PANTHER" id="PTHR30038:SF7">
    <property type="entry name" value="TUNGSTEN-CONTAINING GLYCERALDEHYDE-3-PHOSPHATE:FERREDOXIN OXIDOREDUCTASE"/>
    <property type="match status" value="1"/>
</dbReference>
<dbReference type="Pfam" id="PF02730">
    <property type="entry name" value="AFOR_N"/>
    <property type="match status" value="1"/>
</dbReference>
<dbReference type="InterPro" id="IPR001203">
    <property type="entry name" value="OxRdtase_Ald_Fedxn_C"/>
</dbReference>
<keyword evidence="5" id="KW-0560">Oxidoreductase</keyword>
<dbReference type="GeneID" id="28495484"/>
<dbReference type="InterPro" id="IPR036503">
    <property type="entry name" value="Ald_Fedxn_OxRdtase_N_sf"/>
</dbReference>
<dbReference type="STRING" id="1712654.A7C91_04780"/>
<evidence type="ECO:0000256" key="5">
    <source>
        <dbReference type="ARBA" id="ARBA00023002"/>
    </source>
</evidence>
<reference evidence="12" key="1">
    <citation type="journal article" date="2016" name="Syst. Appl. Microbiol.">
        <title>Thermococcus piezophilus sp. nov., a novel hyperthermophilic and piezophilic archaeon with a broad pressure range for growth, isolated from a deepest hydrothermal vent at the Mid-Cayman Rise.</title>
        <authorList>
            <person name="Dalmasso C."/>
            <person name="Oger P."/>
            <person name="Selva G."/>
            <person name="Courtine D."/>
            <person name="L'Haridon S."/>
            <person name="Garlaschelli A."/>
            <person name="Roussel E."/>
            <person name="Miyazaki J."/>
            <person name="Reveillaud J."/>
            <person name="Jebbar M."/>
            <person name="Takai K."/>
            <person name="Maignien L."/>
            <person name="Alain K."/>
        </authorList>
    </citation>
    <scope>NUCLEOTIDE SEQUENCE [LARGE SCALE GENOMIC DNA]</scope>
    <source>
        <strain evidence="12">CDGS</strain>
    </source>
</reference>
<dbReference type="AlphaFoldDB" id="A0A172WGH6"/>
<feature type="domain" description="Aldehyde ferredoxin oxidoreductase N-terminal" evidence="10">
    <location>
        <begin position="1"/>
        <end position="227"/>
    </location>
</feature>
<name>A0A172WGH6_9EURY</name>
<dbReference type="PANTHER" id="PTHR30038">
    <property type="entry name" value="ALDEHYDE FERREDOXIN OXIDOREDUCTASE"/>
    <property type="match status" value="1"/>
</dbReference>
<comment type="similarity">
    <text evidence="2">Belongs to the AOR/FOR family.</text>
</comment>
<dbReference type="SUPFAM" id="SSF48310">
    <property type="entry name" value="Aldehyde ferredoxin oxidoreductase, C-terminal domains"/>
    <property type="match status" value="1"/>
</dbReference>
<protein>
    <submittedName>
        <fullName evidence="11">Glyceraldehyde-3-phosphate:ferredoxin oxidoreductase</fullName>
    </submittedName>
</protein>
<dbReference type="RefSeq" id="WP_068665376.1">
    <property type="nucleotide sequence ID" value="NZ_CP015520.1"/>
</dbReference>
<dbReference type="Gene3D" id="1.10.569.10">
    <property type="entry name" value="Aldehyde Ferredoxin Oxidoreductase Protein, subunit A, domain 2"/>
    <property type="match status" value="1"/>
</dbReference>
<evidence type="ECO:0000256" key="6">
    <source>
        <dbReference type="ARBA" id="ARBA00023004"/>
    </source>
</evidence>
<dbReference type="Pfam" id="PF01314">
    <property type="entry name" value="AFOR_C"/>
    <property type="match status" value="1"/>
</dbReference>
<evidence type="ECO:0000313" key="12">
    <source>
        <dbReference type="Proteomes" id="UP000076969"/>
    </source>
</evidence>
<evidence type="ECO:0000256" key="1">
    <source>
        <dbReference type="ARBA" id="ARBA00001966"/>
    </source>
</evidence>
<comment type="cofactor">
    <cofactor evidence="1">
        <name>[4Fe-4S] cluster</name>
        <dbReference type="ChEBI" id="CHEBI:49883"/>
    </cofactor>
</comment>
<keyword evidence="3" id="KW-0004">4Fe-4S</keyword>
<keyword evidence="6" id="KW-0408">Iron</keyword>
<dbReference type="Proteomes" id="UP000076969">
    <property type="component" value="Chromosome"/>
</dbReference>
<keyword evidence="8" id="KW-0826">Tungsten</keyword>
<dbReference type="KEGG" id="tpie:A7C91_04780"/>
<gene>
    <name evidence="11" type="ORF">A7C91_04780</name>
</gene>
<dbReference type="SMART" id="SM00790">
    <property type="entry name" value="AFOR_N"/>
    <property type="match status" value="1"/>
</dbReference>
<evidence type="ECO:0000256" key="8">
    <source>
        <dbReference type="ARBA" id="ARBA00023245"/>
    </source>
</evidence>
<dbReference type="GO" id="GO:0016625">
    <property type="term" value="F:oxidoreductase activity, acting on the aldehyde or oxo group of donors, iron-sulfur protein as acceptor"/>
    <property type="evidence" value="ECO:0007669"/>
    <property type="project" value="InterPro"/>
</dbReference>
<dbReference type="InterPro" id="IPR036021">
    <property type="entry name" value="Tungsten_al_ferr_oxy-like_C"/>
</dbReference>
<evidence type="ECO:0000256" key="7">
    <source>
        <dbReference type="ARBA" id="ARBA00023014"/>
    </source>
</evidence>
<evidence type="ECO:0000256" key="4">
    <source>
        <dbReference type="ARBA" id="ARBA00022723"/>
    </source>
</evidence>
<dbReference type="EMBL" id="CP015520">
    <property type="protein sequence ID" value="ANF22562.1"/>
    <property type="molecule type" value="Genomic_DNA"/>
</dbReference>
<dbReference type="OrthoDB" id="84495at2157"/>
<comment type="cofactor">
    <cofactor evidence="9">
        <name>tungstopterin</name>
        <dbReference type="ChEBI" id="CHEBI:30402"/>
    </cofactor>
</comment>
<dbReference type="NCBIfam" id="NF040818">
    <property type="entry name" value="GAPOR_Arch"/>
    <property type="match status" value="1"/>
</dbReference>
<evidence type="ECO:0000256" key="3">
    <source>
        <dbReference type="ARBA" id="ARBA00022485"/>
    </source>
</evidence>
<dbReference type="InterPro" id="IPR051919">
    <property type="entry name" value="W-dependent_AOR"/>
</dbReference>
<dbReference type="InterPro" id="IPR053617">
    <property type="entry name" value="GAPOR"/>
</dbReference>
<dbReference type="GO" id="GO:0046872">
    <property type="term" value="F:metal ion binding"/>
    <property type="evidence" value="ECO:0007669"/>
    <property type="project" value="UniProtKB-KW"/>
</dbReference>
<dbReference type="SUPFAM" id="SSF56228">
    <property type="entry name" value="Aldehyde ferredoxin oxidoreductase, N-terminal domain"/>
    <property type="match status" value="1"/>
</dbReference>
<dbReference type="InterPro" id="IPR013983">
    <property type="entry name" value="Ald_Fedxn_OxRdtase_N"/>
</dbReference>
<evidence type="ECO:0000313" key="11">
    <source>
        <dbReference type="EMBL" id="ANF22562.1"/>
    </source>
</evidence>
<evidence type="ECO:0000259" key="10">
    <source>
        <dbReference type="SMART" id="SM00790"/>
    </source>
</evidence>
<keyword evidence="4" id="KW-0479">Metal-binding</keyword>
<dbReference type="Gene3D" id="3.60.9.10">
    <property type="entry name" value="Aldehyde ferredoxin oxidoreductase, N-terminal domain"/>
    <property type="match status" value="1"/>
</dbReference>
<dbReference type="GO" id="GO:0009055">
    <property type="term" value="F:electron transfer activity"/>
    <property type="evidence" value="ECO:0007669"/>
    <property type="project" value="InterPro"/>
</dbReference>